<dbReference type="InterPro" id="IPR011991">
    <property type="entry name" value="ArsR-like_HTH"/>
</dbReference>
<reference evidence="3" key="1">
    <citation type="submission" date="2014-12" db="EMBL/GenBank/DDBJ databases">
        <authorList>
            <person name="Huang H.-H."/>
            <person name="Chen S.-C."/>
            <person name="Lai M.-C."/>
        </authorList>
    </citation>
    <scope>NUCLEOTIDE SEQUENCE</scope>
    <source>
        <strain evidence="3">K1F9705b</strain>
    </source>
</reference>
<comment type="caution">
    <text evidence="3">The sequence shown here is derived from an EMBL/GenBank/DDBJ whole genome shotgun (WGS) entry which is preliminary data.</text>
</comment>
<dbReference type="Pfam" id="PF19810">
    <property type="entry name" value="HFX_2341_N"/>
    <property type="match status" value="1"/>
</dbReference>
<dbReference type="InterPro" id="IPR054162">
    <property type="entry name" value="DUF6293_C"/>
</dbReference>
<evidence type="ECO:0000259" key="1">
    <source>
        <dbReference type="Pfam" id="PF19810"/>
    </source>
</evidence>
<proteinExistence type="predicted"/>
<organism evidence="3 4">
    <name type="scientific">Methanocalculus chunghsingensis</name>
    <dbReference type="NCBI Taxonomy" id="156457"/>
    <lineage>
        <taxon>Archaea</taxon>
        <taxon>Methanobacteriati</taxon>
        <taxon>Methanobacteriota</taxon>
        <taxon>Stenosarchaea group</taxon>
        <taxon>Methanomicrobia</taxon>
        <taxon>Methanomicrobiales</taxon>
        <taxon>Methanocalculaceae</taxon>
        <taxon>Methanocalculus</taxon>
    </lineage>
</organism>
<dbReference type="Gene3D" id="1.10.10.10">
    <property type="entry name" value="Winged helix-like DNA-binding domain superfamily/Winged helix DNA-binding domain"/>
    <property type="match status" value="1"/>
</dbReference>
<sequence>MPTTHVVFVGHHKDRLIESISALREIPFSKLFLIIGEDDNLPGEQIVKNVANDIQTELNKLWDIEVRRIDKKSVLKASNQLLKIIQEEKLKGNDVLLNASGSLRTLSVGAYIAACMTRSRMITSIPRYDDAGEEVGVEEIIEIPVIPVDYPGEEQRHIITLIGDGVDSLDSIIFMITPDIQKDSKQFRSERSRLSHHLSKLEEAGFIKKEKRGRNISIKLTELGKMLSEIVISKVI</sequence>
<evidence type="ECO:0000313" key="3">
    <source>
        <dbReference type="EMBL" id="MBR1368215.1"/>
    </source>
</evidence>
<dbReference type="SUPFAM" id="SSF46785">
    <property type="entry name" value="Winged helix' DNA-binding domain"/>
    <property type="match status" value="1"/>
</dbReference>
<protein>
    <submittedName>
        <fullName evidence="3">Uncharacterized protein</fullName>
    </submittedName>
</protein>
<dbReference type="OrthoDB" id="142096at2157"/>
<dbReference type="InterPro" id="IPR036388">
    <property type="entry name" value="WH-like_DNA-bd_sf"/>
</dbReference>
<feature type="domain" description="HFX-2341-like N-terminal" evidence="1">
    <location>
        <begin position="4"/>
        <end position="120"/>
    </location>
</feature>
<dbReference type="EMBL" id="JWHL01000001">
    <property type="protein sequence ID" value="MBR1368215.1"/>
    <property type="molecule type" value="Genomic_DNA"/>
</dbReference>
<name>A0A8J8B3I2_9EURY</name>
<dbReference type="InterPro" id="IPR036390">
    <property type="entry name" value="WH_DNA-bd_sf"/>
</dbReference>
<feature type="domain" description="DUF6293" evidence="2">
    <location>
        <begin position="142"/>
        <end position="229"/>
    </location>
</feature>
<gene>
    <name evidence="3" type="ORF">RJ53_01375</name>
</gene>
<dbReference type="CDD" id="cd00090">
    <property type="entry name" value="HTH_ARSR"/>
    <property type="match status" value="1"/>
</dbReference>
<keyword evidence="4" id="KW-1185">Reference proteome</keyword>
<evidence type="ECO:0000313" key="4">
    <source>
        <dbReference type="Proteomes" id="UP000730161"/>
    </source>
</evidence>
<dbReference type="RefSeq" id="WP_211529808.1">
    <property type="nucleotide sequence ID" value="NZ_JWHL01000001.1"/>
</dbReference>
<dbReference type="AlphaFoldDB" id="A0A8J8B3I2"/>
<dbReference type="Proteomes" id="UP000730161">
    <property type="component" value="Unassembled WGS sequence"/>
</dbReference>
<dbReference type="Pfam" id="PF22665">
    <property type="entry name" value="WHD_DUF6293"/>
    <property type="match status" value="1"/>
</dbReference>
<dbReference type="InterPro" id="IPR046260">
    <property type="entry name" value="HFX_2341-like_N"/>
</dbReference>
<evidence type="ECO:0000259" key="2">
    <source>
        <dbReference type="Pfam" id="PF22665"/>
    </source>
</evidence>
<accession>A0A8J8B3I2</accession>